<protein>
    <submittedName>
        <fullName evidence="2">Putative membrane protein</fullName>
    </submittedName>
</protein>
<feature type="region of interest" description="Disordered" evidence="1">
    <location>
        <begin position="1"/>
        <end position="95"/>
    </location>
</feature>
<dbReference type="AlphaFoldDB" id="A9HFN5"/>
<keyword evidence="3" id="KW-1185">Reference proteome</keyword>
<feature type="compositionally biased region" description="Basic and acidic residues" evidence="1">
    <location>
        <begin position="39"/>
        <end position="64"/>
    </location>
</feature>
<name>A9HFN5_GLUDA</name>
<evidence type="ECO:0000313" key="3">
    <source>
        <dbReference type="Proteomes" id="UP000001176"/>
    </source>
</evidence>
<organism evidence="2 3">
    <name type="scientific">Gluconacetobacter diazotrophicus (strain ATCC 49037 / DSM 5601 / CCUG 37298 / CIP 103539 / LMG 7603 / PAl5)</name>
    <dbReference type="NCBI Taxonomy" id="272568"/>
    <lineage>
        <taxon>Bacteria</taxon>
        <taxon>Pseudomonadati</taxon>
        <taxon>Pseudomonadota</taxon>
        <taxon>Alphaproteobacteria</taxon>
        <taxon>Acetobacterales</taxon>
        <taxon>Acetobacteraceae</taxon>
        <taxon>Gluconacetobacter</taxon>
    </lineage>
</organism>
<dbReference type="Proteomes" id="UP000001176">
    <property type="component" value="Chromosome"/>
</dbReference>
<evidence type="ECO:0000313" key="2">
    <source>
        <dbReference type="EMBL" id="CAP55387.1"/>
    </source>
</evidence>
<accession>A9HFN5</accession>
<gene>
    <name evidence="2" type="ordered locus">GDI1444</name>
</gene>
<evidence type="ECO:0000256" key="1">
    <source>
        <dbReference type="SAM" id="MobiDB-lite"/>
    </source>
</evidence>
<dbReference type="EMBL" id="AM889285">
    <property type="protein sequence ID" value="CAP55387.1"/>
    <property type="molecule type" value="Genomic_DNA"/>
</dbReference>
<feature type="compositionally biased region" description="Low complexity" evidence="1">
    <location>
        <begin position="1"/>
        <end position="11"/>
    </location>
</feature>
<sequence length="95" mass="9648">MALAAAVARMAQPGPGLHRRAADGGVAGAAVGGPAAMTEKSKAEKAEAARQERLAREAAALRENLRRRKQQSRARADAPAAPPVPDAAAEDGAKS</sequence>
<reference evidence="2 3" key="1">
    <citation type="journal article" date="2009" name="BMC Genomics">
        <title>Complete genome sequence of the sugarcane nitrogen-fixing endophyte Gluconacetobacter diazotrophicus Pal5.</title>
        <authorList>
            <person name="Bertalan M."/>
            <person name="Albano R."/>
            <person name="Padua V."/>
            <person name="Rouws L."/>
            <person name="Rojas C."/>
            <person name="Hemerly A."/>
            <person name="Teixeira K."/>
            <person name="Schwab S."/>
            <person name="Araujo J."/>
            <person name="Oliveira A."/>
            <person name="Franca L."/>
            <person name="Magalhaes V."/>
            <person name="Alqueres S."/>
            <person name="Cardoso A."/>
            <person name="Almeida W."/>
            <person name="Loureiro M.M."/>
            <person name="Nogueira E."/>
            <person name="Cidade D."/>
            <person name="Oliveira D."/>
            <person name="Simao T."/>
            <person name="Macedo J."/>
            <person name="Valadao A."/>
            <person name="Dreschsel M."/>
            <person name="Freitas F."/>
            <person name="Vidal M."/>
            <person name="Guedes H."/>
            <person name="Rodrigues E."/>
            <person name="Meneses C."/>
            <person name="Brioso P."/>
            <person name="Pozzer L."/>
            <person name="Figueiredo D."/>
            <person name="Montano H."/>
            <person name="Junior J."/>
            <person name="Filho G."/>
            <person name="Flores V."/>
            <person name="Ferreira B."/>
            <person name="Branco A."/>
            <person name="Gonzalez P."/>
            <person name="Guillobel H."/>
            <person name="Lemos M."/>
            <person name="Seibel L."/>
            <person name="Macedo J."/>
            <person name="Alves-Ferreira M."/>
            <person name="Sachetto-Martins G."/>
            <person name="Coelho A."/>
            <person name="Santos E."/>
            <person name="Amaral G."/>
            <person name="Neves A."/>
            <person name="Pacheco A.B."/>
            <person name="Carvalho D."/>
            <person name="Lery L."/>
            <person name="Bisch P."/>
            <person name="Rossle S.C."/>
            <person name="Urmenyi T."/>
            <person name="Kruger W.V."/>
            <person name="Martins O."/>
            <person name="Baldani J.I."/>
            <person name="Ferreira P.C."/>
        </authorList>
    </citation>
    <scope>NUCLEOTIDE SEQUENCE [LARGE SCALE GENOMIC DNA]</scope>
    <source>
        <strain evidence="3">ATCC 49037 / DSM 5601 / CCUG 37298 / CIP 103539 / LMG 7603 / PAl5</strain>
    </source>
</reference>
<proteinExistence type="predicted"/>
<dbReference type="KEGG" id="gdi:GDI1444"/>